<evidence type="ECO:0000313" key="3">
    <source>
        <dbReference type="EMBL" id="MBC8559154.1"/>
    </source>
</evidence>
<proteinExistence type="predicted"/>
<keyword evidence="1" id="KW-0175">Coiled coil</keyword>
<dbReference type="SUPFAM" id="SSF57829">
    <property type="entry name" value="Zn-binding ribosomal proteins"/>
    <property type="match status" value="1"/>
</dbReference>
<accession>A0A926I6M8</accession>
<gene>
    <name evidence="3" type="ORF">H8710_03625</name>
</gene>
<dbReference type="Gene3D" id="4.10.1060.50">
    <property type="match status" value="1"/>
</dbReference>
<dbReference type="EMBL" id="JACRSV010000001">
    <property type="protein sequence ID" value="MBC8559154.1"/>
    <property type="molecule type" value="Genomic_DNA"/>
</dbReference>
<dbReference type="Proteomes" id="UP000610760">
    <property type="component" value="Unassembled WGS sequence"/>
</dbReference>
<name>A0A926I6M8_9FIRM</name>
<evidence type="ECO:0000256" key="2">
    <source>
        <dbReference type="SAM" id="MobiDB-lite"/>
    </source>
</evidence>
<dbReference type="RefSeq" id="WP_249294039.1">
    <property type="nucleotide sequence ID" value="NZ_JACRSV010000001.1"/>
</dbReference>
<dbReference type="InterPro" id="IPR038587">
    <property type="entry name" value="Ribosomal_eL40_sf"/>
</dbReference>
<dbReference type="AlphaFoldDB" id="A0A926I6M8"/>
<protein>
    <recommendedName>
        <fullName evidence="5">Zinc ribbon domain-containing protein</fullName>
    </recommendedName>
</protein>
<keyword evidence="4" id="KW-1185">Reference proteome</keyword>
<organism evidence="3 4">
    <name type="scientific">Fumia xinanensis</name>
    <dbReference type="NCBI Taxonomy" id="2763659"/>
    <lineage>
        <taxon>Bacteria</taxon>
        <taxon>Bacillati</taxon>
        <taxon>Bacillota</taxon>
        <taxon>Clostridia</taxon>
        <taxon>Eubacteriales</taxon>
        <taxon>Oscillospiraceae</taxon>
        <taxon>Fumia</taxon>
    </lineage>
</organism>
<evidence type="ECO:0000256" key="1">
    <source>
        <dbReference type="SAM" id="Coils"/>
    </source>
</evidence>
<evidence type="ECO:0000313" key="4">
    <source>
        <dbReference type="Proteomes" id="UP000610760"/>
    </source>
</evidence>
<dbReference type="GO" id="GO:0006412">
    <property type="term" value="P:translation"/>
    <property type="evidence" value="ECO:0007669"/>
    <property type="project" value="InterPro"/>
</dbReference>
<dbReference type="InterPro" id="IPR011332">
    <property type="entry name" value="Ribosomal_zn-bd"/>
</dbReference>
<feature type="coiled-coil region" evidence="1">
    <location>
        <begin position="67"/>
        <end position="94"/>
    </location>
</feature>
<feature type="region of interest" description="Disordered" evidence="2">
    <location>
        <begin position="126"/>
        <end position="152"/>
    </location>
</feature>
<reference evidence="3" key="1">
    <citation type="submission" date="2020-08" db="EMBL/GenBank/DDBJ databases">
        <title>Genome public.</title>
        <authorList>
            <person name="Liu C."/>
            <person name="Sun Q."/>
        </authorList>
    </citation>
    <scope>NUCLEOTIDE SEQUENCE</scope>
    <source>
        <strain evidence="3">NSJ-33</strain>
    </source>
</reference>
<sequence>MGIFEDLMAGAKNVVDYAGKKTDDVVELSKLKYQSSQLSNELRSLYEKLGCAVYSMMKSEYDNNELIDSLASEIEEVKNTLHDINEKIAEKKELKLCPACGAKNDKEAFYCMKCGNRLVNVEQDAAPAEEEAKSEETCGCGCCGQEEDHSEE</sequence>
<evidence type="ECO:0008006" key="5">
    <source>
        <dbReference type="Google" id="ProtNLM"/>
    </source>
</evidence>
<comment type="caution">
    <text evidence="3">The sequence shown here is derived from an EMBL/GenBank/DDBJ whole genome shotgun (WGS) entry which is preliminary data.</text>
</comment>